<dbReference type="SUPFAM" id="SSF54975">
    <property type="entry name" value="Acylphosphatase/BLUF domain-like"/>
    <property type="match status" value="1"/>
</dbReference>
<dbReference type="PROSITE" id="PS00150">
    <property type="entry name" value="ACYLPHOSPHATASE_1"/>
    <property type="match status" value="1"/>
</dbReference>
<feature type="domain" description="Acylphosphatase-like" evidence="4">
    <location>
        <begin position="10"/>
        <end position="97"/>
    </location>
</feature>
<sequence length="97" mass="10882">MGSGGQGNVRAHVYVSGFVQGVGFRYSMLRVARAAGVRGWVRNLRDGRVEAVLEGPEDAVMRVIEWARRGPPGAWVERVEVVWEPYRGEFEGFEVVY</sequence>
<organism evidence="5 6">
    <name type="scientific">Infirmifilum lucidum</name>
    <dbReference type="NCBI Taxonomy" id="2776706"/>
    <lineage>
        <taxon>Archaea</taxon>
        <taxon>Thermoproteota</taxon>
        <taxon>Thermoprotei</taxon>
        <taxon>Thermofilales</taxon>
        <taxon>Thermofilaceae</taxon>
        <taxon>Infirmifilum</taxon>
    </lineage>
</organism>
<accession>A0A7L9FLT3</accession>
<dbReference type="InParanoid" id="A0A7L9FLT3"/>
<dbReference type="FunCoup" id="A0A7L9FLT3">
    <property type="interactions" value="23"/>
</dbReference>
<dbReference type="Proteomes" id="UP000594121">
    <property type="component" value="Chromosome"/>
</dbReference>
<gene>
    <name evidence="5" type="ORF">IG193_08800</name>
</gene>
<dbReference type="AlphaFoldDB" id="A0A7L9FLT3"/>
<keyword evidence="1 2" id="KW-0378">Hydrolase</keyword>
<evidence type="ECO:0000256" key="3">
    <source>
        <dbReference type="RuleBase" id="RU004168"/>
    </source>
</evidence>
<proteinExistence type="inferred from homology"/>
<dbReference type="Pfam" id="PF00708">
    <property type="entry name" value="Acylphosphatase"/>
    <property type="match status" value="1"/>
</dbReference>
<dbReference type="InterPro" id="IPR036046">
    <property type="entry name" value="Acylphosphatase-like_dom_sf"/>
</dbReference>
<dbReference type="KEGG" id="thel:IG193_08800"/>
<dbReference type="InterPro" id="IPR001792">
    <property type="entry name" value="Acylphosphatase-like_dom"/>
</dbReference>
<evidence type="ECO:0000259" key="4">
    <source>
        <dbReference type="PROSITE" id="PS51160"/>
    </source>
</evidence>
<dbReference type="PANTHER" id="PTHR47268">
    <property type="entry name" value="ACYLPHOSPHATASE"/>
    <property type="match status" value="1"/>
</dbReference>
<keyword evidence="6" id="KW-1185">Reference proteome</keyword>
<dbReference type="InterPro" id="IPR017968">
    <property type="entry name" value="Acylphosphatase_CS"/>
</dbReference>
<dbReference type="EC" id="3.6.1.7" evidence="1 2"/>
<comment type="similarity">
    <text evidence="3">Belongs to the acylphosphatase family.</text>
</comment>
<comment type="catalytic activity">
    <reaction evidence="1 2">
        <text>an acyl phosphate + H2O = a carboxylate + phosphate + H(+)</text>
        <dbReference type="Rhea" id="RHEA:14965"/>
        <dbReference type="ChEBI" id="CHEBI:15377"/>
        <dbReference type="ChEBI" id="CHEBI:15378"/>
        <dbReference type="ChEBI" id="CHEBI:29067"/>
        <dbReference type="ChEBI" id="CHEBI:43474"/>
        <dbReference type="ChEBI" id="CHEBI:59918"/>
        <dbReference type="EC" id="3.6.1.7"/>
    </reaction>
</comment>
<dbReference type="PROSITE" id="PS51160">
    <property type="entry name" value="ACYLPHOSPHATASE_3"/>
    <property type="match status" value="1"/>
</dbReference>
<evidence type="ECO:0000256" key="1">
    <source>
        <dbReference type="PROSITE-ProRule" id="PRU00520"/>
    </source>
</evidence>
<dbReference type="RefSeq" id="WP_192819787.1">
    <property type="nucleotide sequence ID" value="NZ_CP062310.1"/>
</dbReference>
<dbReference type="PRINTS" id="PR00112">
    <property type="entry name" value="ACYLPHPHTASE"/>
</dbReference>
<dbReference type="GeneID" id="96768234"/>
<dbReference type="GO" id="GO:0003998">
    <property type="term" value="F:acylphosphatase activity"/>
    <property type="evidence" value="ECO:0007669"/>
    <property type="project" value="UniProtKB-EC"/>
</dbReference>
<protein>
    <recommendedName>
        <fullName evidence="1 2">Acylphosphatase</fullName>
        <ecNumber evidence="1 2">3.6.1.7</ecNumber>
    </recommendedName>
</protein>
<dbReference type="EMBL" id="CP062310">
    <property type="protein sequence ID" value="QOJ79815.1"/>
    <property type="molecule type" value="Genomic_DNA"/>
</dbReference>
<dbReference type="PANTHER" id="PTHR47268:SF4">
    <property type="entry name" value="ACYLPHOSPHATASE"/>
    <property type="match status" value="1"/>
</dbReference>
<dbReference type="Gene3D" id="3.30.70.100">
    <property type="match status" value="1"/>
</dbReference>
<evidence type="ECO:0000313" key="5">
    <source>
        <dbReference type="EMBL" id="QOJ79815.1"/>
    </source>
</evidence>
<dbReference type="PROSITE" id="PS00151">
    <property type="entry name" value="ACYLPHOSPHATASE_2"/>
    <property type="match status" value="1"/>
</dbReference>
<reference evidence="5 6" key="1">
    <citation type="submission" date="2020-10" db="EMBL/GenBank/DDBJ databases">
        <title>Thermofilum lucidum 3507LT sp. nov. a novel member of Thermofilaceae family isolated from Chile hot spring, and proposal of description order Thermofilales.</title>
        <authorList>
            <person name="Zayulina K.S."/>
            <person name="Elcheninov A.G."/>
            <person name="Toshchakov S.V."/>
            <person name="Kublanov I.V."/>
        </authorList>
    </citation>
    <scope>NUCLEOTIDE SEQUENCE [LARGE SCALE GENOMIC DNA]</scope>
    <source>
        <strain evidence="5 6">3507LT</strain>
    </source>
</reference>
<feature type="active site" evidence="1">
    <location>
        <position position="25"/>
    </location>
</feature>
<name>A0A7L9FLT3_9CREN</name>
<feature type="active site" evidence="1">
    <location>
        <position position="43"/>
    </location>
</feature>
<evidence type="ECO:0000256" key="2">
    <source>
        <dbReference type="RuleBase" id="RU000553"/>
    </source>
</evidence>
<dbReference type="InterPro" id="IPR020456">
    <property type="entry name" value="Acylphosphatase"/>
</dbReference>
<evidence type="ECO:0000313" key="6">
    <source>
        <dbReference type="Proteomes" id="UP000594121"/>
    </source>
</evidence>